<sequence>MALGSLLTVSQAPRLTFLQRLAQRKQQLGGWALATSCLFLSLGLMDQKKELEKLKGQESDTILSLREENLKLKETLSSVMEVLSGEEGRAESELPALSRLEVALGENGVKATKSENLGLEGESSQIQTKVKTFYVS</sequence>
<accession>A0ACC2EVI0</accession>
<proteinExistence type="predicted"/>
<dbReference type="EMBL" id="CM055092">
    <property type="protein sequence ID" value="KAJ7570504.1"/>
    <property type="molecule type" value="Genomic_DNA"/>
</dbReference>
<keyword evidence="2" id="KW-1185">Reference proteome</keyword>
<evidence type="ECO:0000313" key="1">
    <source>
        <dbReference type="EMBL" id="KAJ7570504.1"/>
    </source>
</evidence>
<name>A0ACC2EVI0_DIPCM</name>
<gene>
    <name evidence="1" type="ORF">O6H91_01G123000</name>
</gene>
<evidence type="ECO:0000313" key="2">
    <source>
        <dbReference type="Proteomes" id="UP001162992"/>
    </source>
</evidence>
<protein>
    <submittedName>
        <fullName evidence="1">Uncharacterized protein</fullName>
    </submittedName>
</protein>
<dbReference type="Proteomes" id="UP001162992">
    <property type="component" value="Chromosome 1"/>
</dbReference>
<comment type="caution">
    <text evidence="1">The sequence shown here is derived from an EMBL/GenBank/DDBJ whole genome shotgun (WGS) entry which is preliminary data.</text>
</comment>
<reference evidence="2" key="1">
    <citation type="journal article" date="2024" name="Proc. Natl. Acad. Sci. U.S.A.">
        <title>Extraordinary preservation of gene collinearity over three hundred million years revealed in homosporous lycophytes.</title>
        <authorList>
            <person name="Li C."/>
            <person name="Wickell D."/>
            <person name="Kuo L.Y."/>
            <person name="Chen X."/>
            <person name="Nie B."/>
            <person name="Liao X."/>
            <person name="Peng D."/>
            <person name="Ji J."/>
            <person name="Jenkins J."/>
            <person name="Williams M."/>
            <person name="Shu S."/>
            <person name="Plott C."/>
            <person name="Barry K."/>
            <person name="Rajasekar S."/>
            <person name="Grimwood J."/>
            <person name="Han X."/>
            <person name="Sun S."/>
            <person name="Hou Z."/>
            <person name="He W."/>
            <person name="Dai G."/>
            <person name="Sun C."/>
            <person name="Schmutz J."/>
            <person name="Leebens-Mack J.H."/>
            <person name="Li F.W."/>
            <person name="Wang L."/>
        </authorList>
    </citation>
    <scope>NUCLEOTIDE SEQUENCE [LARGE SCALE GENOMIC DNA]</scope>
    <source>
        <strain evidence="2">cv. PW_Plant_1</strain>
    </source>
</reference>
<organism evidence="1 2">
    <name type="scientific">Diphasiastrum complanatum</name>
    <name type="common">Issler's clubmoss</name>
    <name type="synonym">Lycopodium complanatum</name>
    <dbReference type="NCBI Taxonomy" id="34168"/>
    <lineage>
        <taxon>Eukaryota</taxon>
        <taxon>Viridiplantae</taxon>
        <taxon>Streptophyta</taxon>
        <taxon>Embryophyta</taxon>
        <taxon>Tracheophyta</taxon>
        <taxon>Lycopodiopsida</taxon>
        <taxon>Lycopodiales</taxon>
        <taxon>Lycopodiaceae</taxon>
        <taxon>Lycopodioideae</taxon>
        <taxon>Diphasiastrum</taxon>
    </lineage>
</organism>